<evidence type="ECO:0000313" key="2">
    <source>
        <dbReference type="EMBL" id="GHI50708.1"/>
    </source>
</evidence>
<keyword evidence="3" id="KW-1185">Reference proteome</keyword>
<reference evidence="3" key="1">
    <citation type="submission" date="2023-07" db="EMBL/GenBank/DDBJ databases">
        <title>Whole genome shotgun sequence of Streptomyces achromogenes subsp. rubradiris NBRC 14000.</title>
        <authorList>
            <person name="Komaki H."/>
            <person name="Tamura T."/>
        </authorList>
    </citation>
    <scope>NUCLEOTIDE SEQUENCE [LARGE SCALE GENOMIC DNA]</scope>
    <source>
        <strain evidence="3">NBRC 14000</strain>
    </source>
</reference>
<feature type="region of interest" description="Disordered" evidence="1">
    <location>
        <begin position="1"/>
        <end position="140"/>
    </location>
</feature>
<dbReference type="Proteomes" id="UP000646738">
    <property type="component" value="Unassembled WGS sequence"/>
</dbReference>
<feature type="compositionally biased region" description="Basic and acidic residues" evidence="1">
    <location>
        <begin position="119"/>
        <end position="140"/>
    </location>
</feature>
<dbReference type="EMBL" id="BNEA01000001">
    <property type="protein sequence ID" value="GHI50708.1"/>
    <property type="molecule type" value="Genomic_DNA"/>
</dbReference>
<comment type="caution">
    <text evidence="2">The sequence shown here is derived from an EMBL/GenBank/DDBJ whole genome shotgun (WGS) entry which is preliminary data.</text>
</comment>
<evidence type="ECO:0000256" key="1">
    <source>
        <dbReference type="SAM" id="MobiDB-lite"/>
    </source>
</evidence>
<accession>A0ABQ3R4C9</accession>
<organism evidence="2 3">
    <name type="scientific">Streptomyces rubradiris</name>
    <name type="common">Streptomyces achromogenes subsp. rubradiris</name>
    <dbReference type="NCBI Taxonomy" id="285531"/>
    <lineage>
        <taxon>Bacteria</taxon>
        <taxon>Bacillati</taxon>
        <taxon>Actinomycetota</taxon>
        <taxon>Actinomycetes</taxon>
        <taxon>Kitasatosporales</taxon>
        <taxon>Streptomycetaceae</taxon>
        <taxon>Streptomyces</taxon>
    </lineage>
</organism>
<gene>
    <name evidence="2" type="ORF">Srubr_05540</name>
</gene>
<evidence type="ECO:0000313" key="3">
    <source>
        <dbReference type="Proteomes" id="UP000646738"/>
    </source>
</evidence>
<protein>
    <submittedName>
        <fullName evidence="2">Uncharacterized protein</fullName>
    </submittedName>
</protein>
<proteinExistence type="predicted"/>
<sequence length="140" mass="14629">MPSGRPPRAAALISDHAAQAPNRSMPVPSETFLRMPQASAPHVPVADRVPVDPTPSPLVPAPPALAGPGRGPVSGRAAEAGHTVTAADRFGDGTRRNGMIPPVRRPSGTARQVCARPRPRGDRRPGADPRERPVTSADLR</sequence>
<feature type="compositionally biased region" description="Pro residues" evidence="1">
    <location>
        <begin position="52"/>
        <end position="65"/>
    </location>
</feature>
<name>A0ABQ3R4C9_STRRR</name>